<keyword evidence="9" id="KW-0418">Kinase</keyword>
<name>A0ABQ6MPB0_9STRA</name>
<evidence type="ECO:0000256" key="7">
    <source>
        <dbReference type="ARBA" id="ARBA00042858"/>
    </source>
</evidence>
<keyword evidence="3 8" id="KW-0067">ATP-binding</keyword>
<comment type="caution">
    <text evidence="12">The sequence shown here is derived from an EMBL/GenBank/DDBJ whole genome shotgun (WGS) entry which is preliminary data.</text>
</comment>
<reference evidence="12 13" key="1">
    <citation type="journal article" date="2023" name="Commun. Biol.">
        <title>Genome analysis of Parmales, the sister group of diatoms, reveals the evolutionary specialization of diatoms from phago-mixotrophs to photoautotrophs.</title>
        <authorList>
            <person name="Ban H."/>
            <person name="Sato S."/>
            <person name="Yoshikawa S."/>
            <person name="Yamada K."/>
            <person name="Nakamura Y."/>
            <person name="Ichinomiya M."/>
            <person name="Sato N."/>
            <person name="Blanc-Mathieu R."/>
            <person name="Endo H."/>
            <person name="Kuwata A."/>
            <person name="Ogata H."/>
        </authorList>
    </citation>
    <scope>NUCLEOTIDE SEQUENCE [LARGE SCALE GENOMIC DNA]</scope>
</reference>
<dbReference type="Gene3D" id="1.10.510.10">
    <property type="entry name" value="Transferase(Phosphotransferase) domain 1"/>
    <property type="match status" value="1"/>
</dbReference>
<dbReference type="PROSITE" id="PS50011">
    <property type="entry name" value="PROTEIN_KINASE_DOM"/>
    <property type="match status" value="1"/>
</dbReference>
<evidence type="ECO:0000313" key="12">
    <source>
        <dbReference type="EMBL" id="GMI29447.1"/>
    </source>
</evidence>
<dbReference type="InterPro" id="IPR011009">
    <property type="entry name" value="Kinase-like_dom_sf"/>
</dbReference>
<evidence type="ECO:0000256" key="5">
    <source>
        <dbReference type="ARBA" id="ARBA00039612"/>
    </source>
</evidence>
<dbReference type="Proteomes" id="UP001165060">
    <property type="component" value="Unassembled WGS sequence"/>
</dbReference>
<comment type="similarity">
    <text evidence="1">Belongs to the protein kinase superfamily. CMGC Ser/Thr protein kinase family. CDC2/CDKX subfamily.</text>
</comment>
<evidence type="ECO:0000256" key="1">
    <source>
        <dbReference type="ARBA" id="ARBA00006485"/>
    </source>
</evidence>
<keyword evidence="9" id="KW-0808">Transferase</keyword>
<organism evidence="12 13">
    <name type="scientific">Tetraparma gracilis</name>
    <dbReference type="NCBI Taxonomy" id="2962635"/>
    <lineage>
        <taxon>Eukaryota</taxon>
        <taxon>Sar</taxon>
        <taxon>Stramenopiles</taxon>
        <taxon>Ochrophyta</taxon>
        <taxon>Bolidophyceae</taxon>
        <taxon>Parmales</taxon>
        <taxon>Triparmaceae</taxon>
        <taxon>Tetraparma</taxon>
    </lineage>
</organism>
<dbReference type="PROSITE" id="PS00107">
    <property type="entry name" value="PROTEIN_KINASE_ATP"/>
    <property type="match status" value="1"/>
</dbReference>
<evidence type="ECO:0000256" key="6">
    <source>
        <dbReference type="ARBA" id="ARBA00041902"/>
    </source>
</evidence>
<dbReference type="PROSITE" id="PS00108">
    <property type="entry name" value="PROTEIN_KINASE_ST"/>
    <property type="match status" value="1"/>
</dbReference>
<dbReference type="InterPro" id="IPR008271">
    <property type="entry name" value="Ser/Thr_kinase_AS"/>
</dbReference>
<dbReference type="Gene3D" id="3.30.200.20">
    <property type="entry name" value="Phosphorylase Kinase, domain 1"/>
    <property type="match status" value="1"/>
</dbReference>
<protein>
    <recommendedName>
        <fullName evidence="5">Cyclin-dependent kinase 2 homolog</fullName>
    </recommendedName>
    <alternativeName>
        <fullName evidence="6">Cell division control protein 2 homolog</fullName>
    </alternativeName>
    <alternativeName>
        <fullName evidence="7">cdc2-related kinase 2</fullName>
    </alternativeName>
</protein>
<sequence length="438" mass="47096">IGRGTYGRVYKAVDLPASSLSPAPVHCALKRPSSESLEAGGDGGGVPFHVLRELAVLRKLSESPACPYVVFLQGVALRGMGGAGAKADEGYDSGEDKGGGAGAPRAAANQDEVMNKPSSLFLVLPYYPVDLSKIIGRAAEAGRPLPLPFVKAVSAQLARGVEFIHSRSVVHRDMKPSNILYDNRTRTVKIADFGLARYLGGGLLINADSKHDAEGSDRVVSLWYRPPEILAQQKHHGAGGSSYSSALDVWGLGCMVAEMVGGEVVFRARDEADAVKTIGRKLGKLLTFEGSREEKEARKRLVEAGFCDVDKLREMREDYLVFKGHVDSSKNVSYKSLLFSSDASEVVGEMYADKSAKGFSVGSKLWQLSDAGVGLLKSCLRYNPARRATARVLLGSTWWGEVPRAYGSTEMPTFQADGAFRQTIGGGKEDEEALTYEV</sequence>
<dbReference type="EMBL" id="BRYB01004336">
    <property type="protein sequence ID" value="GMI29447.1"/>
    <property type="molecule type" value="Genomic_DNA"/>
</dbReference>
<evidence type="ECO:0000256" key="3">
    <source>
        <dbReference type="ARBA" id="ARBA00022840"/>
    </source>
</evidence>
<feature type="non-terminal residue" evidence="12">
    <location>
        <position position="1"/>
    </location>
</feature>
<dbReference type="SUPFAM" id="SSF56112">
    <property type="entry name" value="Protein kinase-like (PK-like)"/>
    <property type="match status" value="1"/>
</dbReference>
<dbReference type="InterPro" id="IPR017441">
    <property type="entry name" value="Protein_kinase_ATP_BS"/>
</dbReference>
<evidence type="ECO:0000256" key="4">
    <source>
        <dbReference type="ARBA" id="ARBA00038543"/>
    </source>
</evidence>
<feature type="compositionally biased region" description="Basic and acidic residues" evidence="10">
    <location>
        <begin position="86"/>
        <end position="98"/>
    </location>
</feature>
<proteinExistence type="inferred from homology"/>
<feature type="region of interest" description="Disordered" evidence="10">
    <location>
        <begin position="86"/>
        <end position="106"/>
    </location>
</feature>
<dbReference type="InterPro" id="IPR000719">
    <property type="entry name" value="Prot_kinase_dom"/>
</dbReference>
<keyword evidence="9" id="KW-0723">Serine/threonine-protein kinase</keyword>
<dbReference type="InterPro" id="IPR050108">
    <property type="entry name" value="CDK"/>
</dbReference>
<keyword evidence="13" id="KW-1185">Reference proteome</keyword>
<dbReference type="PANTHER" id="PTHR24056">
    <property type="entry name" value="CELL DIVISION PROTEIN KINASE"/>
    <property type="match status" value="1"/>
</dbReference>
<evidence type="ECO:0000256" key="10">
    <source>
        <dbReference type="SAM" id="MobiDB-lite"/>
    </source>
</evidence>
<evidence type="ECO:0000256" key="8">
    <source>
        <dbReference type="PROSITE-ProRule" id="PRU10141"/>
    </source>
</evidence>
<keyword evidence="2 8" id="KW-0547">Nucleotide-binding</keyword>
<evidence type="ECO:0000313" key="13">
    <source>
        <dbReference type="Proteomes" id="UP001165060"/>
    </source>
</evidence>
<feature type="domain" description="Protein kinase" evidence="11">
    <location>
        <begin position="1"/>
        <end position="399"/>
    </location>
</feature>
<gene>
    <name evidence="12" type="ORF">TeGR_g3313</name>
</gene>
<evidence type="ECO:0000256" key="2">
    <source>
        <dbReference type="ARBA" id="ARBA00022741"/>
    </source>
</evidence>
<accession>A0ABQ6MPB0</accession>
<evidence type="ECO:0000256" key="9">
    <source>
        <dbReference type="RuleBase" id="RU000304"/>
    </source>
</evidence>
<dbReference type="Pfam" id="PF00069">
    <property type="entry name" value="Pkinase"/>
    <property type="match status" value="1"/>
</dbReference>
<dbReference type="SMART" id="SM00220">
    <property type="entry name" value="S_TKc"/>
    <property type="match status" value="1"/>
</dbReference>
<evidence type="ECO:0000259" key="11">
    <source>
        <dbReference type="PROSITE" id="PS50011"/>
    </source>
</evidence>
<comment type="subunit">
    <text evidence="4">May form a complex composed of at least the catalytic subunit CRK2 and a cyclin.</text>
</comment>
<feature type="binding site" evidence="8">
    <location>
        <position position="30"/>
    </location>
    <ligand>
        <name>ATP</name>
        <dbReference type="ChEBI" id="CHEBI:30616"/>
    </ligand>
</feature>